<dbReference type="GO" id="GO:0016787">
    <property type="term" value="F:hydrolase activity"/>
    <property type="evidence" value="ECO:0007669"/>
    <property type="project" value="UniProtKB-KW"/>
</dbReference>
<dbReference type="SUPFAM" id="SSF53474">
    <property type="entry name" value="alpha/beta-Hydrolases"/>
    <property type="match status" value="1"/>
</dbReference>
<feature type="domain" description="AB hydrolase-1" evidence="3">
    <location>
        <begin position="24"/>
        <end position="260"/>
    </location>
</feature>
<evidence type="ECO:0000313" key="5">
    <source>
        <dbReference type="Proteomes" id="UP000811246"/>
    </source>
</evidence>
<dbReference type="Proteomes" id="UP000811246">
    <property type="component" value="Chromosome 7"/>
</dbReference>
<accession>A0A922EKB7</accession>
<organism evidence="4 5">
    <name type="scientific">Carya illinoinensis</name>
    <name type="common">Pecan</name>
    <dbReference type="NCBI Taxonomy" id="32201"/>
    <lineage>
        <taxon>Eukaryota</taxon>
        <taxon>Viridiplantae</taxon>
        <taxon>Streptophyta</taxon>
        <taxon>Embryophyta</taxon>
        <taxon>Tracheophyta</taxon>
        <taxon>Spermatophyta</taxon>
        <taxon>Magnoliopsida</taxon>
        <taxon>eudicotyledons</taxon>
        <taxon>Gunneridae</taxon>
        <taxon>Pentapetalae</taxon>
        <taxon>rosids</taxon>
        <taxon>fabids</taxon>
        <taxon>Fagales</taxon>
        <taxon>Juglandaceae</taxon>
        <taxon>Carya</taxon>
    </lineage>
</organism>
<name>A0A922EKB7_CARIL</name>
<dbReference type="OrthoDB" id="408373at2759"/>
<sequence>MYLMGNTLLEALNVRVEGSGQKFLVLAHGFGTDQSVWKGILPSFTPYYRVILYDLVCAGSVNPDYFDFRRYTTLDSYVDDLINILDALKVDRCAYVGHSFSAMIGILASIRRPELFTKLILIGASPRFLNDKDYHGGFERGEIEKVLYAMEANYNAWVQGFAPLAVGADVPDAVREFSRTLFNMRPDITLFVSRSIFNSDLRGVLGLVKVSCCIFQTTRDVSVPTSVATYLRDHLGGRNTVETLDTEGHLPHLSAPGLLATKLRRALSR</sequence>
<dbReference type="InterPro" id="IPR000073">
    <property type="entry name" value="AB_hydrolase_1"/>
</dbReference>
<evidence type="ECO:0000313" key="4">
    <source>
        <dbReference type="EMBL" id="KAG6705406.1"/>
    </source>
</evidence>
<comment type="similarity">
    <text evidence="1">Belongs to the AB hydrolase superfamily.</text>
</comment>
<dbReference type="PANTHER" id="PTHR43039">
    <property type="entry name" value="ESTERASE-RELATED"/>
    <property type="match status" value="1"/>
</dbReference>
<dbReference type="EMBL" id="CM031831">
    <property type="protein sequence ID" value="KAG6705406.1"/>
    <property type="molecule type" value="Genomic_DNA"/>
</dbReference>
<dbReference type="InterPro" id="IPR029058">
    <property type="entry name" value="AB_hydrolase_fold"/>
</dbReference>
<protein>
    <recommendedName>
        <fullName evidence="3">AB hydrolase-1 domain-containing protein</fullName>
    </recommendedName>
</protein>
<proteinExistence type="inferred from homology"/>
<gene>
    <name evidence="4" type="ORF">I3842_07G178000</name>
</gene>
<evidence type="ECO:0000259" key="3">
    <source>
        <dbReference type="Pfam" id="PF12697"/>
    </source>
</evidence>
<reference evidence="4" key="1">
    <citation type="submission" date="2021-01" db="EMBL/GenBank/DDBJ databases">
        <authorList>
            <person name="Lovell J.T."/>
            <person name="Bentley N."/>
            <person name="Bhattarai G."/>
            <person name="Jenkins J.W."/>
            <person name="Sreedasyam A."/>
            <person name="Alarcon Y."/>
            <person name="Bock C."/>
            <person name="Boston L."/>
            <person name="Carlson J."/>
            <person name="Cervantes K."/>
            <person name="Clermont K."/>
            <person name="Krom N."/>
            <person name="Kubenka K."/>
            <person name="Mamidi S."/>
            <person name="Mattison C."/>
            <person name="Monteros M."/>
            <person name="Pisani C."/>
            <person name="Plott C."/>
            <person name="Rajasekar S."/>
            <person name="Rhein H.S."/>
            <person name="Rohla C."/>
            <person name="Song M."/>
            <person name="Hilaire R.S."/>
            <person name="Shu S."/>
            <person name="Wells L."/>
            <person name="Wang X."/>
            <person name="Webber J."/>
            <person name="Heerema R.J."/>
            <person name="Klein P."/>
            <person name="Conner P."/>
            <person name="Grauke L."/>
            <person name="Grimwood J."/>
            <person name="Schmutz J."/>
            <person name="Randall J.J."/>
        </authorList>
    </citation>
    <scope>NUCLEOTIDE SEQUENCE</scope>
    <source>
        <tissue evidence="4">Leaf</tissue>
    </source>
</reference>
<comment type="caution">
    <text evidence="4">The sequence shown here is derived from an EMBL/GenBank/DDBJ whole genome shotgun (WGS) entry which is preliminary data.</text>
</comment>
<dbReference type="FunFam" id="3.40.50.1820:FF:000042">
    <property type="entry name" value="probable strigolactone esterase DAD2"/>
    <property type="match status" value="1"/>
</dbReference>
<dbReference type="AlphaFoldDB" id="A0A922EKB7"/>
<dbReference type="Gene3D" id="3.40.50.1820">
    <property type="entry name" value="alpha/beta hydrolase"/>
    <property type="match status" value="1"/>
</dbReference>
<dbReference type="Pfam" id="PF12697">
    <property type="entry name" value="Abhydrolase_6"/>
    <property type="match status" value="1"/>
</dbReference>
<evidence type="ECO:0000256" key="1">
    <source>
        <dbReference type="ARBA" id="ARBA00008645"/>
    </source>
</evidence>
<evidence type="ECO:0000256" key="2">
    <source>
        <dbReference type="ARBA" id="ARBA00022801"/>
    </source>
</evidence>
<keyword evidence="2" id="KW-0378">Hydrolase</keyword>